<dbReference type="InterPro" id="IPR004360">
    <property type="entry name" value="Glyas_Fos-R_dOase_dom"/>
</dbReference>
<dbReference type="AlphaFoldDB" id="A0A2Z5FZW9"/>
<dbReference type="Proteomes" id="UP000253606">
    <property type="component" value="Chromosome"/>
</dbReference>
<accession>A0A2Z5FZW9</accession>
<dbReference type="KEGG" id="abas:ACPOL_2568"/>
<dbReference type="InterPro" id="IPR037523">
    <property type="entry name" value="VOC_core"/>
</dbReference>
<evidence type="ECO:0000259" key="1">
    <source>
        <dbReference type="PROSITE" id="PS51819"/>
    </source>
</evidence>
<dbReference type="InterPro" id="IPR029068">
    <property type="entry name" value="Glyas_Bleomycin-R_OHBP_Dase"/>
</dbReference>
<dbReference type="PROSITE" id="PS51819">
    <property type="entry name" value="VOC"/>
    <property type="match status" value="1"/>
</dbReference>
<evidence type="ECO:0000313" key="2">
    <source>
        <dbReference type="EMBL" id="AXC11886.1"/>
    </source>
</evidence>
<keyword evidence="3" id="KW-1185">Reference proteome</keyword>
<feature type="domain" description="VOC" evidence="1">
    <location>
        <begin position="3"/>
        <end position="118"/>
    </location>
</feature>
<dbReference type="EMBL" id="CP030840">
    <property type="protein sequence ID" value="AXC11886.1"/>
    <property type="molecule type" value="Genomic_DNA"/>
</dbReference>
<dbReference type="Gene3D" id="3.10.180.10">
    <property type="entry name" value="2,3-Dihydroxybiphenyl 1,2-Dioxygenase, domain 1"/>
    <property type="match status" value="1"/>
</dbReference>
<evidence type="ECO:0000313" key="3">
    <source>
        <dbReference type="Proteomes" id="UP000253606"/>
    </source>
</evidence>
<dbReference type="RefSeq" id="WP_114207247.1">
    <property type="nucleotide sequence ID" value="NZ_CP030840.1"/>
</dbReference>
<dbReference type="SUPFAM" id="SSF54593">
    <property type="entry name" value="Glyoxalase/Bleomycin resistance protein/Dihydroxybiphenyl dioxygenase"/>
    <property type="match status" value="1"/>
</dbReference>
<name>A0A2Z5FZW9_9BACT</name>
<reference evidence="2 3" key="1">
    <citation type="journal article" date="2018" name="Front. Microbiol.">
        <title>Hydrolytic Capabilities as a Key to Environmental Success: Chitinolytic and Cellulolytic Acidobacteria From Acidic Sub-arctic Soils and Boreal Peatlands.</title>
        <authorList>
            <person name="Belova S.E."/>
            <person name="Ravin N.V."/>
            <person name="Pankratov T.A."/>
            <person name="Rakitin A.L."/>
            <person name="Ivanova A.A."/>
            <person name="Beletsky A.V."/>
            <person name="Mardanov A.V."/>
            <person name="Sinninghe Damste J.S."/>
            <person name="Dedysh S.N."/>
        </authorList>
    </citation>
    <scope>NUCLEOTIDE SEQUENCE [LARGE SCALE GENOMIC DNA]</scope>
    <source>
        <strain evidence="2 3">SBC82</strain>
    </source>
</reference>
<protein>
    <recommendedName>
        <fullName evidence="1">VOC domain-containing protein</fullName>
    </recommendedName>
</protein>
<proteinExistence type="predicted"/>
<dbReference type="CDD" id="cd06587">
    <property type="entry name" value="VOC"/>
    <property type="match status" value="1"/>
</dbReference>
<organism evidence="2 3">
    <name type="scientific">Acidisarcina polymorpha</name>
    <dbReference type="NCBI Taxonomy" id="2211140"/>
    <lineage>
        <taxon>Bacteria</taxon>
        <taxon>Pseudomonadati</taxon>
        <taxon>Acidobacteriota</taxon>
        <taxon>Terriglobia</taxon>
        <taxon>Terriglobales</taxon>
        <taxon>Acidobacteriaceae</taxon>
        <taxon>Acidisarcina</taxon>
    </lineage>
</organism>
<gene>
    <name evidence="2" type="ORF">ACPOL_2568</name>
</gene>
<sequence>MISGGNATIIVASMDDSIRFYTEILGLKLTNRFGNDWATVSAGEGLTIGIHPASPKYPHPGTKGSILLGLDIDIPVEKAVSHLASQGVTVKGSVVRSEPGNFVHLEDPDGNEIYLWEKVQQEVRNAEMNLTTVQ</sequence>
<dbReference type="Pfam" id="PF00903">
    <property type="entry name" value="Glyoxalase"/>
    <property type="match status" value="1"/>
</dbReference>
<dbReference type="OrthoDB" id="375220at2"/>